<dbReference type="PANTHER" id="PTHR46714">
    <property type="entry name" value="TRANSCRIPTIONAL ACTIVATOR HAC1"/>
    <property type="match status" value="1"/>
</dbReference>
<dbReference type="AlphaFoldDB" id="A0A835SMM2"/>
<dbReference type="EMBL" id="JAEHOC010000048">
    <property type="protein sequence ID" value="KAG2426273.1"/>
    <property type="molecule type" value="Genomic_DNA"/>
</dbReference>
<dbReference type="GO" id="GO:0003677">
    <property type="term" value="F:DNA binding"/>
    <property type="evidence" value="ECO:0007669"/>
    <property type="project" value="UniProtKB-KW"/>
</dbReference>
<dbReference type="PROSITE" id="PS00036">
    <property type="entry name" value="BZIP_BASIC"/>
    <property type="match status" value="1"/>
</dbReference>
<evidence type="ECO:0000256" key="6">
    <source>
        <dbReference type="ARBA" id="ARBA00023242"/>
    </source>
</evidence>
<dbReference type="GO" id="GO:0045944">
    <property type="term" value="P:positive regulation of transcription by RNA polymerase II"/>
    <property type="evidence" value="ECO:0007669"/>
    <property type="project" value="InterPro"/>
</dbReference>
<evidence type="ECO:0000256" key="4">
    <source>
        <dbReference type="ARBA" id="ARBA00023125"/>
    </source>
</evidence>
<dbReference type="Gene3D" id="1.20.5.170">
    <property type="match status" value="1"/>
</dbReference>
<keyword evidence="6" id="KW-0539">Nucleus</keyword>
<feature type="region of interest" description="Disordered" evidence="7">
    <location>
        <begin position="208"/>
        <end position="309"/>
    </location>
</feature>
<evidence type="ECO:0000256" key="5">
    <source>
        <dbReference type="ARBA" id="ARBA00023163"/>
    </source>
</evidence>
<dbReference type="Proteomes" id="UP000650467">
    <property type="component" value="Unassembled WGS sequence"/>
</dbReference>
<evidence type="ECO:0000256" key="2">
    <source>
        <dbReference type="ARBA" id="ARBA00007163"/>
    </source>
</evidence>
<feature type="compositionally biased region" description="Low complexity" evidence="7">
    <location>
        <begin position="257"/>
        <end position="284"/>
    </location>
</feature>
<feature type="region of interest" description="Disordered" evidence="7">
    <location>
        <begin position="1"/>
        <end position="139"/>
    </location>
</feature>
<keyword evidence="10" id="KW-1185">Reference proteome</keyword>
<dbReference type="PANTHER" id="PTHR46714:SF6">
    <property type="entry name" value="TRANSCRIPTIONAL ACTIVATOR HAC1"/>
    <property type="match status" value="1"/>
</dbReference>
<dbReference type="OrthoDB" id="674948at2759"/>
<dbReference type="Pfam" id="PF00170">
    <property type="entry name" value="bZIP_1"/>
    <property type="match status" value="1"/>
</dbReference>
<reference evidence="9" key="1">
    <citation type="journal article" date="2020" name="bioRxiv">
        <title>Comparative genomics of Chlamydomonas.</title>
        <authorList>
            <person name="Craig R.J."/>
            <person name="Hasan A.R."/>
            <person name="Ness R.W."/>
            <person name="Keightley P.D."/>
        </authorList>
    </citation>
    <scope>NUCLEOTIDE SEQUENCE</scope>
    <source>
        <strain evidence="9">SAG 7.73</strain>
    </source>
</reference>
<feature type="compositionally biased region" description="Low complexity" evidence="7">
    <location>
        <begin position="352"/>
        <end position="366"/>
    </location>
</feature>
<dbReference type="InterPro" id="IPR046347">
    <property type="entry name" value="bZIP_sf"/>
</dbReference>
<dbReference type="GO" id="GO:0005634">
    <property type="term" value="C:nucleus"/>
    <property type="evidence" value="ECO:0007669"/>
    <property type="project" value="UniProtKB-SubCell"/>
</dbReference>
<evidence type="ECO:0000313" key="10">
    <source>
        <dbReference type="Proteomes" id="UP000650467"/>
    </source>
</evidence>
<feature type="compositionally biased region" description="Gly residues" evidence="7">
    <location>
        <begin position="10"/>
        <end position="19"/>
    </location>
</feature>
<evidence type="ECO:0000259" key="8">
    <source>
        <dbReference type="PROSITE" id="PS50217"/>
    </source>
</evidence>
<sequence length="486" mass="48411">MEISSAAVTGGAGAGGGTNSSGAAGLTPSQRGELELAKARAERAAAGRHKAAGGGGNGGGGSGGGGGSNKRQRGGGGSRRSRPRDDDSSDEDDEDGGGGPGSGGAGDASDGELERLSKLSPEELAARLAAGGGGNDKDARRLKRLLRNRVSAQQARERKKQYVTSLEDQIREQQSHIGLLEKRIEVVESQNDALRNIIRTMRGFADAPAPPAAAAAGPGEAAAQQPPQDGAARAAAGRAPPQTAAAPAAPAAPAPAPAAVAANAAAGPADAAAREQAPQRQPPQSRHSRAQIVPAAPGPGPAAGGVPAPVGAHAAMVPQAPHPVAQQAQHLQPHFAPPGACAPAPGGGAMVPHAQPHPQHPMLQPHGSGAVPHLQMQQMQPYSSAVLQPQLSHTHSQQHMMVLQPGPAAASIMRPGLQPHPPQQLRGGAMVAPAPHAAAAMGGPPMVQRAGGHVSGGPAAMMEDLSDVGVVPPAVEALDYCVPDFC</sequence>
<gene>
    <name evidence="9" type="ORF">HXX76_013030</name>
</gene>
<comment type="similarity">
    <text evidence="2">Belongs to the bZIP family.</text>
</comment>
<dbReference type="InterPro" id="IPR004827">
    <property type="entry name" value="bZIP"/>
</dbReference>
<accession>A0A835SMM2</accession>
<evidence type="ECO:0000256" key="1">
    <source>
        <dbReference type="ARBA" id="ARBA00004123"/>
    </source>
</evidence>
<dbReference type="GO" id="GO:0000981">
    <property type="term" value="F:DNA-binding transcription factor activity, RNA polymerase II-specific"/>
    <property type="evidence" value="ECO:0007669"/>
    <property type="project" value="InterPro"/>
</dbReference>
<keyword evidence="5" id="KW-0804">Transcription</keyword>
<keyword evidence="4" id="KW-0238">DNA-binding</keyword>
<protein>
    <recommendedName>
        <fullName evidence="8">BZIP domain-containing protein</fullName>
    </recommendedName>
</protein>
<evidence type="ECO:0000313" key="9">
    <source>
        <dbReference type="EMBL" id="KAG2426273.1"/>
    </source>
</evidence>
<proteinExistence type="inferred from homology"/>
<feature type="region of interest" description="Disordered" evidence="7">
    <location>
        <begin position="149"/>
        <end position="168"/>
    </location>
</feature>
<evidence type="ECO:0000256" key="3">
    <source>
        <dbReference type="ARBA" id="ARBA00023015"/>
    </source>
</evidence>
<keyword evidence="3" id="KW-0805">Transcription regulation</keyword>
<feature type="domain" description="BZIP" evidence="8">
    <location>
        <begin position="138"/>
        <end position="201"/>
    </location>
</feature>
<dbReference type="CDD" id="cd14704">
    <property type="entry name" value="bZIP_HY5-like"/>
    <property type="match status" value="1"/>
</dbReference>
<feature type="compositionally biased region" description="Gly residues" evidence="7">
    <location>
        <begin position="52"/>
        <end position="78"/>
    </location>
</feature>
<dbReference type="SUPFAM" id="SSF57959">
    <property type="entry name" value="Leucine zipper domain"/>
    <property type="match status" value="1"/>
</dbReference>
<dbReference type="SMART" id="SM00338">
    <property type="entry name" value="BRLZ"/>
    <property type="match status" value="1"/>
</dbReference>
<feature type="compositionally biased region" description="Basic and acidic residues" evidence="7">
    <location>
        <begin position="112"/>
        <end position="125"/>
    </location>
</feature>
<comment type="subcellular location">
    <subcellularLocation>
        <location evidence="1">Nucleus</location>
    </subcellularLocation>
</comment>
<dbReference type="PROSITE" id="PS50217">
    <property type="entry name" value="BZIP"/>
    <property type="match status" value="1"/>
</dbReference>
<organism evidence="9 10">
    <name type="scientific">Chlamydomonas incerta</name>
    <dbReference type="NCBI Taxonomy" id="51695"/>
    <lineage>
        <taxon>Eukaryota</taxon>
        <taxon>Viridiplantae</taxon>
        <taxon>Chlorophyta</taxon>
        <taxon>core chlorophytes</taxon>
        <taxon>Chlorophyceae</taxon>
        <taxon>CS clade</taxon>
        <taxon>Chlamydomonadales</taxon>
        <taxon>Chlamydomonadaceae</taxon>
        <taxon>Chlamydomonas</taxon>
    </lineage>
</organism>
<feature type="region of interest" description="Disordered" evidence="7">
    <location>
        <begin position="343"/>
        <end position="370"/>
    </location>
</feature>
<feature type="compositionally biased region" description="Acidic residues" evidence="7">
    <location>
        <begin position="87"/>
        <end position="96"/>
    </location>
</feature>
<name>A0A835SMM2_CHLIN</name>
<evidence type="ECO:0000256" key="7">
    <source>
        <dbReference type="SAM" id="MobiDB-lite"/>
    </source>
</evidence>
<dbReference type="InterPro" id="IPR044280">
    <property type="entry name" value="Hac1/HY5"/>
</dbReference>
<comment type="caution">
    <text evidence="9">The sequence shown here is derived from an EMBL/GenBank/DDBJ whole genome shotgun (WGS) entry which is preliminary data.</text>
</comment>
<feature type="compositionally biased region" description="Low complexity" evidence="7">
    <location>
        <begin position="212"/>
        <end position="249"/>
    </location>
</feature>
<feature type="compositionally biased region" description="Basic and acidic residues" evidence="7">
    <location>
        <begin position="32"/>
        <end position="45"/>
    </location>
</feature>
<feature type="compositionally biased region" description="Gly residues" evidence="7">
    <location>
        <begin position="97"/>
        <end position="106"/>
    </location>
</feature>